<protein>
    <submittedName>
        <fullName evidence="2">Uncharacterized protein</fullName>
    </submittedName>
</protein>
<dbReference type="AlphaFoldDB" id="A0AAN7ZMX8"/>
<accession>A0AAN7ZMX8</accession>
<feature type="compositionally biased region" description="Polar residues" evidence="1">
    <location>
        <begin position="56"/>
        <end position="77"/>
    </location>
</feature>
<name>A0AAN7ZMX8_9PEZI</name>
<evidence type="ECO:0000313" key="3">
    <source>
        <dbReference type="Proteomes" id="UP001310594"/>
    </source>
</evidence>
<reference evidence="2" key="1">
    <citation type="submission" date="2023-08" db="EMBL/GenBank/DDBJ databases">
        <title>Black Yeasts Isolated from many extreme environments.</title>
        <authorList>
            <person name="Coleine C."/>
            <person name="Stajich J.E."/>
            <person name="Selbmann L."/>
        </authorList>
    </citation>
    <scope>NUCLEOTIDE SEQUENCE</scope>
    <source>
        <strain evidence="2">CCFEE 5810</strain>
    </source>
</reference>
<sequence length="88" mass="8896">MTSQMREALKGNGGGLQSISSSVGETIGNGVDMQTSKQKGATAATDSLKEFGKGAGTTTEGTSVSGADQVKNMQTGTADHLDMGLRKS</sequence>
<comment type="caution">
    <text evidence="2">The sequence shown here is derived from an EMBL/GenBank/DDBJ whole genome shotgun (WGS) entry which is preliminary data.</text>
</comment>
<gene>
    <name evidence="2" type="ORF">LTR97_006805</name>
</gene>
<feature type="region of interest" description="Disordered" evidence="1">
    <location>
        <begin position="1"/>
        <end position="88"/>
    </location>
</feature>
<proteinExistence type="predicted"/>
<feature type="compositionally biased region" description="Basic and acidic residues" evidence="1">
    <location>
        <begin position="79"/>
        <end position="88"/>
    </location>
</feature>
<evidence type="ECO:0000313" key="2">
    <source>
        <dbReference type="EMBL" id="KAK5697847.1"/>
    </source>
</evidence>
<dbReference type="EMBL" id="JAVRQU010000010">
    <property type="protein sequence ID" value="KAK5697847.1"/>
    <property type="molecule type" value="Genomic_DNA"/>
</dbReference>
<organism evidence="2 3">
    <name type="scientific">Elasticomyces elasticus</name>
    <dbReference type="NCBI Taxonomy" id="574655"/>
    <lineage>
        <taxon>Eukaryota</taxon>
        <taxon>Fungi</taxon>
        <taxon>Dikarya</taxon>
        <taxon>Ascomycota</taxon>
        <taxon>Pezizomycotina</taxon>
        <taxon>Dothideomycetes</taxon>
        <taxon>Dothideomycetidae</taxon>
        <taxon>Mycosphaerellales</taxon>
        <taxon>Teratosphaeriaceae</taxon>
        <taxon>Elasticomyces</taxon>
    </lineage>
</organism>
<dbReference type="Proteomes" id="UP001310594">
    <property type="component" value="Unassembled WGS sequence"/>
</dbReference>
<evidence type="ECO:0000256" key="1">
    <source>
        <dbReference type="SAM" id="MobiDB-lite"/>
    </source>
</evidence>